<organism evidence="5">
    <name type="scientific">Diabrotica virgifera virgifera</name>
    <name type="common">western corn rootworm</name>
    <dbReference type="NCBI Taxonomy" id="50390"/>
    <lineage>
        <taxon>Eukaryota</taxon>
        <taxon>Metazoa</taxon>
        <taxon>Ecdysozoa</taxon>
        <taxon>Arthropoda</taxon>
        <taxon>Hexapoda</taxon>
        <taxon>Insecta</taxon>
        <taxon>Pterygota</taxon>
        <taxon>Neoptera</taxon>
        <taxon>Endopterygota</taxon>
        <taxon>Coleoptera</taxon>
        <taxon>Polyphaga</taxon>
        <taxon>Cucujiformia</taxon>
        <taxon>Chrysomeloidea</taxon>
        <taxon>Chrysomelidae</taxon>
        <taxon>Galerucinae</taxon>
        <taxon>Diabroticina</taxon>
        <taxon>Diabroticites</taxon>
        <taxon>Diabrotica</taxon>
    </lineage>
</organism>
<evidence type="ECO:0000256" key="2">
    <source>
        <dbReference type="ARBA" id="ARBA00009127"/>
    </source>
</evidence>
<dbReference type="OrthoDB" id="7776143at2759"/>
<sequence length="499" mass="57928">MVTTENWFQNWHPPTTLFTEQQPFQPIHFQNSSPAFEYGYQLSQNSPNVGPNSFLTYLVSLSMVKPPGSEYIDNRASRHSTRGYGNRNQLINLETTGPFKTWYYWNVLDFAYPSETDRDIAIQNEDFIPKNNLPLGVEVYGNRIFVSMPKWKPGVPATLAVIPRVPKEPSPKLVPYPNWEWHTSGGCESITSVFRVDADTCGRLWVLDSGLIHVTVKPQQVCPPKILVFDLKTDELLVKYELPEEFIKQDSLYSNIIVDVRDDCDNVYAYLADVWRYGIVVFSLTKMRSWRVTDHLFYPEPLAAAYKVHHLDFEWTDGIFGMSLSPYNPRQPDRILYFNPMSSFREFYVQTSVIRNETGWSKIKDAFRVIGQSRGKSGHMSASRISKNGIMFYNLVTRDSVGCWDIRKPYKRSNLGVVAQDPETMVFPNDLKIDKERRQSVWVISNKLPFYLYEGLDPNNINFRIMSAYVDEASKNTICDPNFSYYDTYNEYFNDEDCY</sequence>
<dbReference type="PANTHER" id="PTHR10009:SF13">
    <property type="entry name" value="DOPAMINECHROME TAUTOMERASE"/>
    <property type="match status" value="1"/>
</dbReference>
<gene>
    <name evidence="5 6 7" type="primary">LOC114329508</name>
</gene>
<proteinExistence type="inferred from homology"/>
<reference evidence="5 6" key="1">
    <citation type="submission" date="2025-04" db="UniProtKB">
        <authorList>
            <consortium name="RefSeq"/>
        </authorList>
    </citation>
    <scope>IDENTIFICATION</scope>
    <source>
        <tissue evidence="5 6">Whole insect</tissue>
    </source>
</reference>
<comment type="subcellular location">
    <subcellularLocation>
        <location evidence="1">Secreted</location>
    </subcellularLocation>
</comment>
<evidence type="ECO:0000313" key="7">
    <source>
        <dbReference type="RefSeq" id="XP_028134444.1"/>
    </source>
</evidence>
<dbReference type="InterPro" id="IPR011042">
    <property type="entry name" value="6-blade_b-propeller_TolB-like"/>
</dbReference>
<evidence type="ECO:0000313" key="5">
    <source>
        <dbReference type="RefSeq" id="XP_028134442.1"/>
    </source>
</evidence>
<keyword evidence="4" id="KW-0732">Signal</keyword>
<evidence type="ECO:0000313" key="6">
    <source>
        <dbReference type="RefSeq" id="XP_028134443.1"/>
    </source>
</evidence>
<dbReference type="RefSeq" id="XP_028134444.1">
    <property type="nucleotide sequence ID" value="XM_028278643.1"/>
</dbReference>
<comment type="similarity">
    <text evidence="2">Belongs to the major royal jelly protein family.</text>
</comment>
<keyword evidence="3" id="KW-0964">Secreted</keyword>
<name>A0A6P7FHK7_DIAVI</name>
<dbReference type="RefSeq" id="XP_028134442.1">
    <property type="nucleotide sequence ID" value="XM_028278641.1"/>
</dbReference>
<evidence type="ECO:0000256" key="1">
    <source>
        <dbReference type="ARBA" id="ARBA00004613"/>
    </source>
</evidence>
<evidence type="ECO:0000256" key="3">
    <source>
        <dbReference type="ARBA" id="ARBA00022525"/>
    </source>
</evidence>
<dbReference type="KEGG" id="dvv:114329508"/>
<dbReference type="FunFam" id="2.120.10.30:FF:000045">
    <property type="entry name" value="Blast:Protein yellow"/>
    <property type="match status" value="1"/>
</dbReference>
<dbReference type="RefSeq" id="XP_028134443.1">
    <property type="nucleotide sequence ID" value="XM_028278642.1"/>
</dbReference>
<protein>
    <submittedName>
        <fullName evidence="5 6">Protein yellow-like</fullName>
    </submittedName>
</protein>
<dbReference type="PRINTS" id="PR01366">
    <property type="entry name" value="ROYALJELLY"/>
</dbReference>
<dbReference type="InterPro" id="IPR017996">
    <property type="entry name" value="MRJP/yellow-related"/>
</dbReference>
<dbReference type="Gene3D" id="2.120.10.30">
    <property type="entry name" value="TolB, C-terminal domain"/>
    <property type="match status" value="1"/>
</dbReference>
<dbReference type="Pfam" id="PF03022">
    <property type="entry name" value="MRJP"/>
    <property type="match status" value="1"/>
</dbReference>
<accession>A0A6P7FHK7</accession>
<dbReference type="GO" id="GO:0005576">
    <property type="term" value="C:extracellular region"/>
    <property type="evidence" value="ECO:0007669"/>
    <property type="project" value="UniProtKB-SubCell"/>
</dbReference>
<evidence type="ECO:0000256" key="4">
    <source>
        <dbReference type="ARBA" id="ARBA00022729"/>
    </source>
</evidence>
<dbReference type="AlphaFoldDB" id="A0A6P7FHK7"/>
<dbReference type="PANTHER" id="PTHR10009">
    <property type="entry name" value="PROTEIN YELLOW-RELATED"/>
    <property type="match status" value="1"/>
</dbReference>